<protein>
    <submittedName>
        <fullName evidence="7">Cell division FtsK/SpoIIIE</fullName>
    </submittedName>
</protein>
<feature type="domain" description="FtsK" evidence="6">
    <location>
        <begin position="333"/>
        <end position="526"/>
    </location>
</feature>
<evidence type="ECO:0000256" key="1">
    <source>
        <dbReference type="ARBA" id="ARBA00006474"/>
    </source>
</evidence>
<dbReference type="Proteomes" id="UP000218418">
    <property type="component" value="Chromosome"/>
</dbReference>
<dbReference type="GO" id="GO:0003677">
    <property type="term" value="F:DNA binding"/>
    <property type="evidence" value="ECO:0007669"/>
    <property type="project" value="UniProtKB-KW"/>
</dbReference>
<accession>A0A1Z4LTF7</accession>
<dbReference type="AlphaFoldDB" id="A0A1Z4LTF7"/>
<proteinExistence type="inferred from homology"/>
<dbReference type="Gene3D" id="3.40.50.300">
    <property type="entry name" value="P-loop containing nucleotide triphosphate hydrolases"/>
    <property type="match status" value="1"/>
</dbReference>
<dbReference type="EMBL" id="AP018227">
    <property type="protein sequence ID" value="BAY84525.1"/>
    <property type="molecule type" value="Genomic_DNA"/>
</dbReference>
<evidence type="ECO:0000259" key="6">
    <source>
        <dbReference type="PROSITE" id="PS50901"/>
    </source>
</evidence>
<evidence type="ECO:0000313" key="8">
    <source>
        <dbReference type="Proteomes" id="UP000218418"/>
    </source>
</evidence>
<gene>
    <name evidence="7" type="ORF">NIES267_40210</name>
</gene>
<dbReference type="Gene3D" id="3.30.980.40">
    <property type="match status" value="1"/>
</dbReference>
<evidence type="ECO:0000256" key="5">
    <source>
        <dbReference type="PROSITE-ProRule" id="PRU00289"/>
    </source>
</evidence>
<dbReference type="PROSITE" id="PS50901">
    <property type="entry name" value="FTSK"/>
    <property type="match status" value="1"/>
</dbReference>
<dbReference type="SUPFAM" id="SSF52540">
    <property type="entry name" value="P-loop containing nucleoside triphosphate hydrolases"/>
    <property type="match status" value="1"/>
</dbReference>
<dbReference type="PANTHER" id="PTHR22683">
    <property type="entry name" value="SPORULATION PROTEIN RELATED"/>
    <property type="match status" value="1"/>
</dbReference>
<keyword evidence="8" id="KW-1185">Reference proteome</keyword>
<dbReference type="GO" id="GO:0005524">
    <property type="term" value="F:ATP binding"/>
    <property type="evidence" value="ECO:0007669"/>
    <property type="project" value="UniProtKB-UniRule"/>
</dbReference>
<keyword evidence="7" id="KW-0131">Cell cycle</keyword>
<dbReference type="InterPro" id="IPR027417">
    <property type="entry name" value="P-loop_NTPase"/>
</dbReference>
<dbReference type="OrthoDB" id="9807790at2"/>
<keyword evidence="3 5" id="KW-0067">ATP-binding</keyword>
<dbReference type="PANTHER" id="PTHR22683:SF41">
    <property type="entry name" value="DNA TRANSLOCASE FTSK"/>
    <property type="match status" value="1"/>
</dbReference>
<evidence type="ECO:0000256" key="3">
    <source>
        <dbReference type="ARBA" id="ARBA00022840"/>
    </source>
</evidence>
<dbReference type="InterPro" id="IPR050206">
    <property type="entry name" value="FtsK/SpoIIIE/SftA"/>
</dbReference>
<comment type="similarity">
    <text evidence="1">Belongs to the FtsK/SpoIIIE/SftA family.</text>
</comment>
<sequence>MLPEHKQNLIYEAVVYASNQGLSKNEILEVVDSSLPKVLHDDVTNMVNNLDVSNNHTLLKFNDLQQLFCCIFHLVNQGYSDEDILNKLSNSCNLEQFEFAKFALRYITINRIPSVWELDNVYNELINLDISELVKRCEAIKNLQNKQVAYRIILQHFYNAFCDGEPIKWFTDIARSTQDETIIKYCDRVAVMISKAQGCEPSKVLAESEGSIEDVQISTTESGKLIVDTLAEFKIAAEYIDAECGPTFNRIKIKLGKGVSFKKIQDFGNDFVQQLGLELNMDTPPMVSVVPGGAAIDVPRRDREIVYFKNYVDFSEPIDIHNIVIPGGVGVDGKYVDIPLSDENVTHVLGGGRTRGGKSQFEKAAILYLARRYPPSVVQLALSDVKRVTFSKFSKLPHLIAPVAKDAASSAELFSLLVQPRSARRYREFEKVGCETIAEFNRKHYPELIMPRIASFTDECFDLLTDKDYCDSIELDMMKLLAKAGGAGIDIMLYTQRPDKNVINPLIRSNFPAKTAFATTRPEDSCIILGDDNTLAANLLGYGDFLYKTSTQITRLQALYVGDAEEPEYFEQLLEEAINKEDNFTAWEPNDIEELSDSEIGSKAFLNHGFDIEVNLDEQSKNSILNLHAKGYAINEIIKSIFNITRQDGKYYKKYRSAVEKFLDNEGKT</sequence>
<evidence type="ECO:0000256" key="2">
    <source>
        <dbReference type="ARBA" id="ARBA00022741"/>
    </source>
</evidence>
<keyword evidence="4" id="KW-0238">DNA-binding</keyword>
<keyword evidence="2 5" id="KW-0547">Nucleotide-binding</keyword>
<feature type="binding site" evidence="5">
    <location>
        <begin position="352"/>
        <end position="359"/>
    </location>
    <ligand>
        <name>ATP</name>
        <dbReference type="ChEBI" id="CHEBI:30616"/>
    </ligand>
</feature>
<dbReference type="Pfam" id="PF01580">
    <property type="entry name" value="FtsK_SpoIIIE"/>
    <property type="match status" value="1"/>
</dbReference>
<organism evidence="7 8">
    <name type="scientific">Calothrix parasitica NIES-267</name>
    <dbReference type="NCBI Taxonomy" id="1973488"/>
    <lineage>
        <taxon>Bacteria</taxon>
        <taxon>Bacillati</taxon>
        <taxon>Cyanobacteriota</taxon>
        <taxon>Cyanophyceae</taxon>
        <taxon>Nostocales</taxon>
        <taxon>Calotrichaceae</taxon>
        <taxon>Calothrix</taxon>
    </lineage>
</organism>
<name>A0A1Z4LTF7_9CYAN</name>
<dbReference type="InterPro" id="IPR041027">
    <property type="entry name" value="FtsK_alpha"/>
</dbReference>
<keyword evidence="7" id="KW-0132">Cell division</keyword>
<evidence type="ECO:0000313" key="7">
    <source>
        <dbReference type="EMBL" id="BAY84525.1"/>
    </source>
</evidence>
<dbReference type="GO" id="GO:0051301">
    <property type="term" value="P:cell division"/>
    <property type="evidence" value="ECO:0007669"/>
    <property type="project" value="UniProtKB-KW"/>
</dbReference>
<dbReference type="InterPro" id="IPR002543">
    <property type="entry name" value="FtsK_dom"/>
</dbReference>
<dbReference type="Pfam" id="PF17854">
    <property type="entry name" value="FtsK_alpha"/>
    <property type="match status" value="1"/>
</dbReference>
<reference evidence="7 8" key="1">
    <citation type="submission" date="2017-06" db="EMBL/GenBank/DDBJ databases">
        <title>Genome sequencing of cyanobaciteial culture collection at National Institute for Environmental Studies (NIES).</title>
        <authorList>
            <person name="Hirose Y."/>
            <person name="Shimura Y."/>
            <person name="Fujisawa T."/>
            <person name="Nakamura Y."/>
            <person name="Kawachi M."/>
        </authorList>
    </citation>
    <scope>NUCLEOTIDE SEQUENCE [LARGE SCALE GENOMIC DNA]</scope>
    <source>
        <strain evidence="7 8">NIES-267</strain>
    </source>
</reference>
<evidence type="ECO:0000256" key="4">
    <source>
        <dbReference type="ARBA" id="ARBA00023125"/>
    </source>
</evidence>